<dbReference type="SMART" id="SM00479">
    <property type="entry name" value="EXOIII"/>
    <property type="match status" value="1"/>
</dbReference>
<dbReference type="SUPFAM" id="SSF53098">
    <property type="entry name" value="Ribonuclease H-like"/>
    <property type="match status" value="1"/>
</dbReference>
<dbReference type="RefSeq" id="WP_179357017.1">
    <property type="nucleotide sequence ID" value="NZ_CP058627.1"/>
</dbReference>
<dbReference type="InterPro" id="IPR000305">
    <property type="entry name" value="GIY-YIG_endonuc"/>
</dbReference>
<dbReference type="EMBL" id="CP058627">
    <property type="protein sequence ID" value="QLG86931.1"/>
    <property type="molecule type" value="Genomic_DNA"/>
</dbReference>
<organism evidence="6 7">
    <name type="scientific">Chitinibacter bivalviorum</name>
    <dbReference type="NCBI Taxonomy" id="2739434"/>
    <lineage>
        <taxon>Bacteria</taxon>
        <taxon>Pseudomonadati</taxon>
        <taxon>Pseudomonadota</taxon>
        <taxon>Betaproteobacteria</taxon>
        <taxon>Neisseriales</taxon>
        <taxon>Chitinibacteraceae</taxon>
        <taxon>Chitinibacter</taxon>
    </lineage>
</organism>
<dbReference type="Gene3D" id="3.40.1440.10">
    <property type="entry name" value="GIY-YIG endonuclease"/>
    <property type="match status" value="1"/>
</dbReference>
<dbReference type="GO" id="GO:0045004">
    <property type="term" value="P:DNA replication proofreading"/>
    <property type="evidence" value="ECO:0007669"/>
    <property type="project" value="TreeGrafter"/>
</dbReference>
<dbReference type="SUPFAM" id="SSF82771">
    <property type="entry name" value="GIY-YIG endonuclease"/>
    <property type="match status" value="1"/>
</dbReference>
<feature type="domain" description="GIY-YIG" evidence="5">
    <location>
        <begin position="206"/>
        <end position="289"/>
    </location>
</feature>
<name>A0A7H9BG72_9NEIS</name>
<gene>
    <name evidence="6" type="ORF">HQ393_01010</name>
</gene>
<keyword evidence="7" id="KW-1185">Reference proteome</keyword>
<evidence type="ECO:0000313" key="7">
    <source>
        <dbReference type="Proteomes" id="UP000509597"/>
    </source>
</evidence>
<dbReference type="NCBIfam" id="TIGR00573">
    <property type="entry name" value="dnaq"/>
    <property type="match status" value="1"/>
</dbReference>
<dbReference type="GO" id="GO:0003677">
    <property type="term" value="F:DNA binding"/>
    <property type="evidence" value="ECO:0007669"/>
    <property type="project" value="InterPro"/>
</dbReference>
<accession>A0A7H9BG72</accession>
<dbReference type="InterPro" id="IPR013520">
    <property type="entry name" value="Ribonucl_H"/>
</dbReference>
<dbReference type="Gene3D" id="3.30.420.10">
    <property type="entry name" value="Ribonuclease H-like superfamily/Ribonuclease H"/>
    <property type="match status" value="1"/>
</dbReference>
<comment type="function">
    <text evidence="2">DNA polymerase III is a complex, multichain enzyme responsible for most of the replicative synthesis in bacteria. The epsilon subunit contain the editing function and is a proofreading 3'-5' exonuclease.</text>
</comment>
<dbReference type="AlphaFoldDB" id="A0A7H9BG72"/>
<sequence length="483" mass="53399">MSYPFYPAPLVLLDLETTGAKPATDRITEIGLVHVNTDSEGIAQWSNLVNPCQPIPPFIQSLTGINDAMVADAPTFAALADEVLAKLQDRVFVAHNARFDYTFLRNEFKRLGMTFRAKVLCTVQLSRKLYPDEFKHSLDALIARHGLEYHGERHRALTDAELIYQFLQAAVKDLGAARVHEAIDELIRPPALPAHIDEKVIDDLPDTAGVYIFYGEDRAGNSDEPLFVGSNSNLRRRVLQHFGKKAGEGQAALLAAALRRIDWIETSGDLGSALLERQLLTRLRPRFNPSVRAKVDQTQSVWEIVQPESDSAELEVALTPKLLPLGEIANARGDLFGPFRGAREAQNVLNRIVKGQGLCRQVLGLEKPKKNQAVSPCTALANGECRGACVGREPLSMHNARLLASFAKHKLADWPYAGPIGITEGPEWAQVMHVFDQWVYLGVVHSANDLAQLLSAPYPAYDLDMAKLIRSELKKASEIQILV</sequence>
<dbReference type="PANTHER" id="PTHR30231">
    <property type="entry name" value="DNA POLYMERASE III SUBUNIT EPSILON"/>
    <property type="match status" value="1"/>
</dbReference>
<dbReference type="GO" id="GO:0006289">
    <property type="term" value="P:nucleotide-excision repair"/>
    <property type="evidence" value="ECO:0007669"/>
    <property type="project" value="InterPro"/>
</dbReference>
<dbReference type="Pfam" id="PF00929">
    <property type="entry name" value="RNase_T"/>
    <property type="match status" value="1"/>
</dbReference>
<evidence type="ECO:0000256" key="2">
    <source>
        <dbReference type="ARBA" id="ARBA00025483"/>
    </source>
</evidence>
<evidence type="ECO:0000313" key="6">
    <source>
        <dbReference type="EMBL" id="QLG86931.1"/>
    </source>
</evidence>
<dbReference type="KEGG" id="chiz:HQ393_01010"/>
<dbReference type="SMART" id="SM00465">
    <property type="entry name" value="GIYc"/>
    <property type="match status" value="1"/>
</dbReference>
<evidence type="ECO:0000259" key="5">
    <source>
        <dbReference type="PROSITE" id="PS50164"/>
    </source>
</evidence>
<comment type="subunit">
    <text evidence="3">DNA polymerase III contains a core (composed of alpha, epsilon and theta chains) that associates with a tau subunit. This core dimerizes to form the POLIII' complex. PolIII' associates with the gamma complex (composed of gamma, delta, delta', psi and chi chains) and with the beta chain to form the complete DNA polymerase III complex.</text>
</comment>
<evidence type="ECO:0000256" key="3">
    <source>
        <dbReference type="ARBA" id="ARBA00026073"/>
    </source>
</evidence>
<dbReference type="InterPro" id="IPR047296">
    <property type="entry name" value="GIY-YIG_UvrC_Cho"/>
</dbReference>
<evidence type="ECO:0000256" key="1">
    <source>
        <dbReference type="ARBA" id="ARBA00012417"/>
    </source>
</evidence>
<dbReference type="CDD" id="cd10434">
    <property type="entry name" value="GIY-YIG_UvrC_Cho"/>
    <property type="match status" value="1"/>
</dbReference>
<comment type="catalytic activity">
    <reaction evidence="4">
        <text>DNA(n) + a 2'-deoxyribonucleoside 5'-triphosphate = DNA(n+1) + diphosphate</text>
        <dbReference type="Rhea" id="RHEA:22508"/>
        <dbReference type="Rhea" id="RHEA-COMP:17339"/>
        <dbReference type="Rhea" id="RHEA-COMP:17340"/>
        <dbReference type="ChEBI" id="CHEBI:33019"/>
        <dbReference type="ChEBI" id="CHEBI:61560"/>
        <dbReference type="ChEBI" id="CHEBI:173112"/>
        <dbReference type="EC" id="2.7.7.7"/>
    </reaction>
</comment>
<dbReference type="PROSITE" id="PS50164">
    <property type="entry name" value="GIY_YIG"/>
    <property type="match status" value="1"/>
</dbReference>
<evidence type="ECO:0000256" key="4">
    <source>
        <dbReference type="ARBA" id="ARBA00049244"/>
    </source>
</evidence>
<dbReference type="CDD" id="cd06127">
    <property type="entry name" value="DEDDh"/>
    <property type="match status" value="1"/>
</dbReference>
<dbReference type="InterPro" id="IPR036397">
    <property type="entry name" value="RNaseH_sf"/>
</dbReference>
<proteinExistence type="predicted"/>
<dbReference type="GO" id="GO:0005829">
    <property type="term" value="C:cytosol"/>
    <property type="evidence" value="ECO:0007669"/>
    <property type="project" value="TreeGrafter"/>
</dbReference>
<protein>
    <recommendedName>
        <fullName evidence="1">DNA-directed DNA polymerase</fullName>
        <ecNumber evidence="1">2.7.7.7</ecNumber>
    </recommendedName>
</protein>
<reference evidence="6 7" key="1">
    <citation type="submission" date="2020-07" db="EMBL/GenBank/DDBJ databases">
        <title>Complete genome sequence of Chitinibacter sp. 2T18.</title>
        <authorList>
            <person name="Bae J.-W."/>
            <person name="Choi J.-W."/>
        </authorList>
    </citation>
    <scope>NUCLEOTIDE SEQUENCE [LARGE SCALE GENOMIC DNA]</scope>
    <source>
        <strain evidence="6 7">2T18</strain>
    </source>
</reference>
<dbReference type="EC" id="2.7.7.7" evidence="1"/>
<dbReference type="FunFam" id="3.30.420.10:FF:000045">
    <property type="entry name" value="3'-5' exonuclease DinG"/>
    <property type="match status" value="1"/>
</dbReference>
<dbReference type="InterPro" id="IPR012337">
    <property type="entry name" value="RNaseH-like_sf"/>
</dbReference>
<dbReference type="PANTHER" id="PTHR30231:SF37">
    <property type="entry name" value="EXODEOXYRIBONUCLEASE 10"/>
    <property type="match status" value="1"/>
</dbReference>
<dbReference type="GO" id="GO:0003887">
    <property type="term" value="F:DNA-directed DNA polymerase activity"/>
    <property type="evidence" value="ECO:0007669"/>
    <property type="project" value="UniProtKB-EC"/>
</dbReference>
<dbReference type="GO" id="GO:0008408">
    <property type="term" value="F:3'-5' exonuclease activity"/>
    <property type="evidence" value="ECO:0007669"/>
    <property type="project" value="TreeGrafter"/>
</dbReference>
<dbReference type="InterPro" id="IPR035901">
    <property type="entry name" value="GIY-YIG_endonuc_sf"/>
</dbReference>
<dbReference type="Proteomes" id="UP000509597">
    <property type="component" value="Chromosome"/>
</dbReference>
<dbReference type="InterPro" id="IPR006054">
    <property type="entry name" value="DnaQ"/>
</dbReference>